<comment type="caution">
    <text evidence="1">The sequence shown here is derived from an EMBL/GenBank/DDBJ whole genome shotgun (WGS) entry which is preliminary data.</text>
</comment>
<dbReference type="SUPFAM" id="SSF55729">
    <property type="entry name" value="Acyl-CoA N-acyltransferases (Nat)"/>
    <property type="match status" value="1"/>
</dbReference>
<accession>A0A1G2H323</accession>
<evidence type="ECO:0000313" key="2">
    <source>
        <dbReference type="Proteomes" id="UP000178996"/>
    </source>
</evidence>
<protein>
    <recommendedName>
        <fullName evidence="3">N-acetyltransferase domain-containing protein</fullName>
    </recommendedName>
</protein>
<organism evidence="1 2">
    <name type="scientific">Candidatus Ryanbacteria bacterium RIFCSPLOWO2_12_FULL_47_9c</name>
    <dbReference type="NCBI Taxonomy" id="1802131"/>
    <lineage>
        <taxon>Bacteria</taxon>
        <taxon>Candidatus Ryaniibacteriota</taxon>
    </lineage>
</organism>
<dbReference type="EMBL" id="MHOB01000040">
    <property type="protein sequence ID" value="OGZ56872.1"/>
    <property type="molecule type" value="Genomic_DNA"/>
</dbReference>
<dbReference type="Gene3D" id="3.40.630.30">
    <property type="match status" value="1"/>
</dbReference>
<evidence type="ECO:0008006" key="3">
    <source>
        <dbReference type="Google" id="ProtNLM"/>
    </source>
</evidence>
<gene>
    <name evidence="1" type="ORF">A3G60_03155</name>
</gene>
<name>A0A1G2H323_9BACT</name>
<proteinExistence type="predicted"/>
<sequence>MGSRFSYQLDRHGADYVLSARVRVDRRNRKGKIVGEAMFCFLPDGERVELVQLFTKERHGILLAPKLLRQFERLVRRSERLAVWLEATTEQGKFYAEHGYQIITEHGKFLYMQKSLE</sequence>
<evidence type="ECO:0000313" key="1">
    <source>
        <dbReference type="EMBL" id="OGZ56872.1"/>
    </source>
</evidence>
<dbReference type="InterPro" id="IPR016181">
    <property type="entry name" value="Acyl_CoA_acyltransferase"/>
</dbReference>
<dbReference type="Proteomes" id="UP000178996">
    <property type="component" value="Unassembled WGS sequence"/>
</dbReference>
<reference evidence="1 2" key="1">
    <citation type="journal article" date="2016" name="Nat. Commun.">
        <title>Thousands of microbial genomes shed light on interconnected biogeochemical processes in an aquifer system.</title>
        <authorList>
            <person name="Anantharaman K."/>
            <person name="Brown C.T."/>
            <person name="Hug L.A."/>
            <person name="Sharon I."/>
            <person name="Castelle C.J."/>
            <person name="Probst A.J."/>
            <person name="Thomas B.C."/>
            <person name="Singh A."/>
            <person name="Wilkins M.J."/>
            <person name="Karaoz U."/>
            <person name="Brodie E.L."/>
            <person name="Williams K.H."/>
            <person name="Hubbard S.S."/>
            <person name="Banfield J.F."/>
        </authorList>
    </citation>
    <scope>NUCLEOTIDE SEQUENCE [LARGE SCALE GENOMIC DNA]</scope>
</reference>
<dbReference type="AlphaFoldDB" id="A0A1G2H323"/>